<keyword evidence="4 7" id="KW-0863">Zinc-finger</keyword>
<feature type="compositionally biased region" description="Basic and acidic residues" evidence="8">
    <location>
        <begin position="1143"/>
        <end position="1155"/>
    </location>
</feature>
<feature type="domain" description="C2H2-type" evidence="9">
    <location>
        <begin position="1458"/>
        <end position="1485"/>
    </location>
</feature>
<reference evidence="10 11" key="1">
    <citation type="journal article" date="2021" name="Elife">
        <title>Chloroplast acquisition without the gene transfer in kleptoplastic sea slugs, Plakobranchus ocellatus.</title>
        <authorList>
            <person name="Maeda T."/>
            <person name="Takahashi S."/>
            <person name="Yoshida T."/>
            <person name="Shimamura S."/>
            <person name="Takaki Y."/>
            <person name="Nagai Y."/>
            <person name="Toyoda A."/>
            <person name="Suzuki Y."/>
            <person name="Arimoto A."/>
            <person name="Ishii H."/>
            <person name="Satoh N."/>
            <person name="Nishiyama T."/>
            <person name="Hasebe M."/>
            <person name="Maruyama T."/>
            <person name="Minagawa J."/>
            <person name="Obokata J."/>
            <person name="Shigenobu S."/>
        </authorList>
    </citation>
    <scope>NUCLEOTIDE SEQUENCE [LARGE SCALE GENOMIC DNA]</scope>
</reference>
<keyword evidence="3" id="KW-0677">Repeat</keyword>
<keyword evidence="2" id="KW-0479">Metal-binding</keyword>
<organism evidence="10 11">
    <name type="scientific">Elysia marginata</name>
    <dbReference type="NCBI Taxonomy" id="1093978"/>
    <lineage>
        <taxon>Eukaryota</taxon>
        <taxon>Metazoa</taxon>
        <taxon>Spiralia</taxon>
        <taxon>Lophotrochozoa</taxon>
        <taxon>Mollusca</taxon>
        <taxon>Gastropoda</taxon>
        <taxon>Heterobranchia</taxon>
        <taxon>Euthyneura</taxon>
        <taxon>Panpulmonata</taxon>
        <taxon>Sacoglossa</taxon>
        <taxon>Placobranchoidea</taxon>
        <taxon>Plakobranchidae</taxon>
        <taxon>Elysia</taxon>
    </lineage>
</organism>
<dbReference type="PANTHER" id="PTHR24379">
    <property type="entry name" value="KRAB AND ZINC FINGER DOMAIN-CONTAINING"/>
    <property type="match status" value="1"/>
</dbReference>
<dbReference type="EMBL" id="BMAT01010156">
    <property type="protein sequence ID" value="GFS21279.1"/>
    <property type="molecule type" value="Genomic_DNA"/>
</dbReference>
<evidence type="ECO:0000313" key="10">
    <source>
        <dbReference type="EMBL" id="GFS21279.1"/>
    </source>
</evidence>
<dbReference type="Gene3D" id="3.30.160.60">
    <property type="entry name" value="Classic Zinc Finger"/>
    <property type="match status" value="8"/>
</dbReference>
<keyword evidence="6" id="KW-0539">Nucleus</keyword>
<feature type="domain" description="C2H2-type" evidence="9">
    <location>
        <begin position="416"/>
        <end position="443"/>
    </location>
</feature>
<dbReference type="PROSITE" id="PS50157">
    <property type="entry name" value="ZINC_FINGER_C2H2_2"/>
    <property type="match status" value="9"/>
</dbReference>
<feature type="region of interest" description="Disordered" evidence="8">
    <location>
        <begin position="1069"/>
        <end position="1096"/>
    </location>
</feature>
<dbReference type="GO" id="GO:0008270">
    <property type="term" value="F:zinc ion binding"/>
    <property type="evidence" value="ECO:0007669"/>
    <property type="project" value="UniProtKB-KW"/>
</dbReference>
<feature type="domain" description="C2H2-type" evidence="9">
    <location>
        <begin position="616"/>
        <end position="643"/>
    </location>
</feature>
<feature type="region of interest" description="Disordered" evidence="8">
    <location>
        <begin position="1143"/>
        <end position="1167"/>
    </location>
</feature>
<feature type="region of interest" description="Disordered" evidence="8">
    <location>
        <begin position="881"/>
        <end position="924"/>
    </location>
</feature>
<dbReference type="FunFam" id="3.30.160.60:FF:000145">
    <property type="entry name" value="Zinc finger protein 574"/>
    <property type="match status" value="1"/>
</dbReference>
<dbReference type="InterPro" id="IPR036236">
    <property type="entry name" value="Znf_C2H2_sf"/>
</dbReference>
<proteinExistence type="predicted"/>
<protein>
    <submittedName>
        <fullName evidence="10">Zinc finger protein 507-like</fullName>
    </submittedName>
</protein>
<accession>A0AAV4JGT9</accession>
<evidence type="ECO:0000256" key="8">
    <source>
        <dbReference type="SAM" id="MobiDB-lite"/>
    </source>
</evidence>
<comment type="subcellular location">
    <subcellularLocation>
        <location evidence="1">Nucleus</location>
    </subcellularLocation>
</comment>
<feature type="domain" description="C2H2-type" evidence="9">
    <location>
        <begin position="1549"/>
        <end position="1572"/>
    </location>
</feature>
<evidence type="ECO:0000259" key="9">
    <source>
        <dbReference type="PROSITE" id="PS50157"/>
    </source>
</evidence>
<dbReference type="PROSITE" id="PS00028">
    <property type="entry name" value="ZINC_FINGER_C2H2_1"/>
    <property type="match status" value="6"/>
</dbReference>
<feature type="compositionally biased region" description="Polar residues" evidence="8">
    <location>
        <begin position="975"/>
        <end position="993"/>
    </location>
</feature>
<dbReference type="InterPro" id="IPR013087">
    <property type="entry name" value="Znf_C2H2_type"/>
</dbReference>
<name>A0AAV4JGT9_9GAST</name>
<gene>
    <name evidence="10" type="ORF">ElyMa_005078600</name>
</gene>
<feature type="region of interest" description="Disordered" evidence="8">
    <location>
        <begin position="1008"/>
        <end position="1037"/>
    </location>
</feature>
<feature type="compositionally biased region" description="Polar residues" evidence="8">
    <location>
        <begin position="1"/>
        <end position="11"/>
    </location>
</feature>
<evidence type="ECO:0000256" key="2">
    <source>
        <dbReference type="ARBA" id="ARBA00022723"/>
    </source>
</evidence>
<dbReference type="Pfam" id="PF00096">
    <property type="entry name" value="zf-C2H2"/>
    <property type="match status" value="2"/>
</dbReference>
<feature type="domain" description="C2H2-type" evidence="9">
    <location>
        <begin position="388"/>
        <end position="415"/>
    </location>
</feature>
<feature type="region of interest" description="Disordered" evidence="8">
    <location>
        <begin position="962"/>
        <end position="994"/>
    </location>
</feature>
<evidence type="ECO:0000313" key="11">
    <source>
        <dbReference type="Proteomes" id="UP000762676"/>
    </source>
</evidence>
<dbReference type="SUPFAM" id="SSF57667">
    <property type="entry name" value="beta-beta-alpha zinc fingers"/>
    <property type="match status" value="6"/>
</dbReference>
<dbReference type="SMART" id="SM00355">
    <property type="entry name" value="ZnF_C2H2"/>
    <property type="match status" value="16"/>
</dbReference>
<evidence type="ECO:0000256" key="7">
    <source>
        <dbReference type="PROSITE-ProRule" id="PRU00042"/>
    </source>
</evidence>
<evidence type="ECO:0000256" key="3">
    <source>
        <dbReference type="ARBA" id="ARBA00022737"/>
    </source>
</evidence>
<keyword evidence="5" id="KW-0862">Zinc</keyword>
<dbReference type="Proteomes" id="UP000762676">
    <property type="component" value="Unassembled WGS sequence"/>
</dbReference>
<feature type="compositionally biased region" description="Polar residues" evidence="8">
    <location>
        <begin position="1008"/>
        <end position="1021"/>
    </location>
</feature>
<dbReference type="PANTHER" id="PTHR24379:SF121">
    <property type="entry name" value="C2H2-TYPE DOMAIN-CONTAINING PROTEIN"/>
    <property type="match status" value="1"/>
</dbReference>
<evidence type="ECO:0000256" key="6">
    <source>
        <dbReference type="ARBA" id="ARBA00023242"/>
    </source>
</evidence>
<evidence type="ECO:0000256" key="1">
    <source>
        <dbReference type="ARBA" id="ARBA00004123"/>
    </source>
</evidence>
<dbReference type="FunFam" id="3.30.160.60:FF:000100">
    <property type="entry name" value="Zinc finger 45-like"/>
    <property type="match status" value="1"/>
</dbReference>
<feature type="domain" description="C2H2-type" evidence="9">
    <location>
        <begin position="359"/>
        <end position="387"/>
    </location>
</feature>
<feature type="compositionally biased region" description="Polar residues" evidence="8">
    <location>
        <begin position="904"/>
        <end position="921"/>
    </location>
</feature>
<feature type="domain" description="C2H2-type" evidence="9">
    <location>
        <begin position="1194"/>
        <end position="1221"/>
    </location>
</feature>
<keyword evidence="11" id="KW-1185">Reference proteome</keyword>
<evidence type="ECO:0000256" key="5">
    <source>
        <dbReference type="ARBA" id="ARBA00022833"/>
    </source>
</evidence>
<sequence length="1611" mass="176096">MEESIETNGKTTADDVGVGGNLSTKSEAPNQDGNVVIIENLGENISDNVDGLDPSLLRYVQQLLVQAGGQQYVVIVENGGNSEQTFRIELLSGDGAEGCDDLNNPVSSYVATSAASTAVTTHGLTSDVTGAVLAEVNVDNSPPFTAASLPEQPSFCVETQPSVQQAVSTNVSLSTDLPSVGSSCDPTLHHTSSTGPSYLDFKLAPQTSPTAESLLDIAHKIITNKEQDATSMSKLVSGKGHLSYDPLKEGEKHKPESVITMYLSSPSELKNKLETLKDNSPVIVVQAQTDLVNPNRSGDTPGHETQPVAAAAGKIVAPTIASPKEVTGMGSVDLAKPASSEQVVESPAGGLSGEESVVYRCQECGYSSHNKHYYKQHVDLVHNDDRPYKCPHCDYAGKRRHALLEHMVVHSNNRPFTCGHCNASFRKKGHLTNHIKLHTSQRLVHCGVCNIQLPDSEAFEAHLRKIHKTDKLYKCKLCDHTVVDRETMIKHFQTHSECQLTSENSFQEQTGVTHGSQIISSFDLKSAPAYPSLNGKNVAKASLAKIMCSECGFISTDQETMQQHLWTHIRSGTVSTTSSLSGLKVNTSEASKENSMGVLKKNIDSGQKSLPKDVFYQCTSCSFTSSDNSAFIKHMLAHKTQEKHVREAHAAVEIPSLQDAKGPATDAVHLQVSGTNKTPLKPSVPVAYTGLVPAKCDNLKDKSENSVPFIYDKASARFRCLICNYHCEFQRTIKAHIWKHSGHQNIEYPMFDQSGNATSGLANVTNVSNSLQKTLSHGARSDTCPNLGKEKGRMVSVNPSRGPLQAFQTRPGDAVCVLPVNPSTAKCNTGQLSQVQNKTVIVPENVGKTSAVSMSLQSAVVKKEDKPDQVKFQQTITADVKPPVAKTGDHKALTNTVSEERSVPTRNSAATNSAGQSNDQELSVKDEEKISDKVLASAIKNADVVSVDGAGSSCPEPSVVVETVDSIPPGDSLTGLKSQQGSPRVSDLESSGGDTKFAAQVRSVVLKSTDNSADSDTSVSESGEHRRTTEQVSVQEKQSSATPWFRCPFCDRQVQEDLKTHLLNCKPKVSGAEVGQSESKPTDMLKSCGDKMLPASTPEQLDSLLLDDTDSTESSDETATGEAQGNKKSGICSSLLAVIEQLRERSRSESEEDKQGQMWKKSSKKKGHQADLALGSIDEFKNIEKIRDNDGEKFRCVLCHYTSERIYNIKIHMKTHRQKKPTECSLCDFSSTSPEALQQHMLKHCKIRTYACKYCPQSFNHKSTLRAHMRAHKDQEPFRCAYCVFETSNAQEYREHMHVHSGCSSRLRCPGCDLLLGGKDELTAHLLGCKGRTTGSSVEPRSTSHVRLHENLPSKLALESNTDATGRLGVDNLKQETTPSVLPATVSCPGEHRCVVQGCTFSSPSLKDLQDHLGVHCNPSLLVCNLCDFKAWHTRSLKSHMKRHANDQRYVQQPLEQYKCNLCGYVCHHLPSLKSHMWRHASDQSYSYEFTNDVINAAIDHDNRVDASGEADDPELLDQVINSERKILEGELTKCKRGDGQRPICWVTFRCCSCGFETINKAKLNIHMRTHSDLIQQAQADIIPRRKRPGFDERPQGQTTNLPKMIKTENM</sequence>
<feature type="region of interest" description="Disordered" evidence="8">
    <location>
        <begin position="1587"/>
        <end position="1611"/>
    </location>
</feature>
<feature type="region of interest" description="Disordered" evidence="8">
    <location>
        <begin position="1"/>
        <end position="29"/>
    </location>
</feature>
<feature type="domain" description="C2H2-type" evidence="9">
    <location>
        <begin position="1250"/>
        <end position="1277"/>
    </location>
</feature>
<comment type="caution">
    <text evidence="10">The sequence shown here is derived from an EMBL/GenBank/DDBJ whole genome shotgun (WGS) entry which is preliminary data.</text>
</comment>
<feature type="compositionally biased region" description="Basic and acidic residues" evidence="8">
    <location>
        <begin position="887"/>
        <end position="903"/>
    </location>
</feature>
<feature type="domain" description="C2H2-type" evidence="9">
    <location>
        <begin position="473"/>
        <end position="496"/>
    </location>
</feature>
<evidence type="ECO:0000256" key="4">
    <source>
        <dbReference type="ARBA" id="ARBA00022771"/>
    </source>
</evidence>
<dbReference type="GO" id="GO:0005634">
    <property type="term" value="C:nucleus"/>
    <property type="evidence" value="ECO:0007669"/>
    <property type="project" value="UniProtKB-SubCell"/>
</dbReference>